<feature type="transmembrane region" description="Helical" evidence="1">
    <location>
        <begin position="209"/>
        <end position="229"/>
    </location>
</feature>
<evidence type="ECO:0000313" key="2">
    <source>
        <dbReference type="EMBL" id="ARU17106.1"/>
    </source>
</evidence>
<feature type="transmembrane region" description="Helical" evidence="1">
    <location>
        <begin position="48"/>
        <end position="70"/>
    </location>
</feature>
<dbReference type="Proteomes" id="UP000195807">
    <property type="component" value="Chromosome"/>
</dbReference>
<evidence type="ECO:0000256" key="1">
    <source>
        <dbReference type="SAM" id="Phobius"/>
    </source>
</evidence>
<reference evidence="2 3" key="1">
    <citation type="submission" date="2017-01" db="EMBL/GenBank/DDBJ databases">
        <title>Complete genome sequence of esterase-producing bacterium Croceicoccus marinus E4A9.</title>
        <authorList>
            <person name="Wu Y.-H."/>
            <person name="Cheng H."/>
            <person name="Xu L."/>
            <person name="Huo Y.-Y."/>
            <person name="Wang C.-S."/>
            <person name="Xu X.-W."/>
        </authorList>
    </citation>
    <scope>NUCLEOTIDE SEQUENCE [LARGE SCALE GENOMIC DNA]</scope>
    <source>
        <strain evidence="2 3">E4A9</strain>
    </source>
</reference>
<dbReference type="RefSeq" id="WP_066847707.1">
    <property type="nucleotide sequence ID" value="NZ_CP019602.1"/>
</dbReference>
<accession>A0A1Z1FEE5</accession>
<feature type="transmembrane region" description="Helical" evidence="1">
    <location>
        <begin position="179"/>
        <end position="197"/>
    </location>
</feature>
<gene>
    <name evidence="2" type="ORF">A9D14_14215</name>
</gene>
<organism evidence="2 3">
    <name type="scientific">Croceicoccus marinus</name>
    <dbReference type="NCBI Taxonomy" id="450378"/>
    <lineage>
        <taxon>Bacteria</taxon>
        <taxon>Pseudomonadati</taxon>
        <taxon>Pseudomonadota</taxon>
        <taxon>Alphaproteobacteria</taxon>
        <taxon>Sphingomonadales</taxon>
        <taxon>Erythrobacteraceae</taxon>
        <taxon>Croceicoccus</taxon>
    </lineage>
</organism>
<sequence>MATSSSAQAAPNTSEAAERRFYLYLGLVMSLTIVTGFSLHLAMGRSTFAVPMIFHAHALVFFGWVALYLAQNILIAGNNVRLHRTLGMVSFAWIPLMVVVGIVLSLTVSQRTGGPFFFDKNQFLFSNTAHLLAFAGLAFASLRARRYSGWHRRLMLTGFAILTGPGLGRIIPLPLLIPHAWHFMLGVVLVWPAIGMIRDKMVTGRVHPAWFWGIGAVLAVQLAADLIAYSPWGIAMTEAFTAGTPGGERPMEAFIPPGFTM</sequence>
<keyword evidence="1" id="KW-0812">Transmembrane</keyword>
<keyword evidence="1" id="KW-0472">Membrane</keyword>
<feature type="transmembrane region" description="Helical" evidence="1">
    <location>
        <begin position="124"/>
        <end position="142"/>
    </location>
</feature>
<proteinExistence type="predicted"/>
<evidence type="ECO:0000313" key="3">
    <source>
        <dbReference type="Proteomes" id="UP000195807"/>
    </source>
</evidence>
<dbReference type="AlphaFoldDB" id="A0A1Z1FEE5"/>
<feature type="transmembrane region" description="Helical" evidence="1">
    <location>
        <begin position="154"/>
        <end position="173"/>
    </location>
</feature>
<keyword evidence="1" id="KW-1133">Transmembrane helix</keyword>
<feature type="transmembrane region" description="Helical" evidence="1">
    <location>
        <begin position="82"/>
        <end position="104"/>
    </location>
</feature>
<dbReference type="EMBL" id="CP019602">
    <property type="protein sequence ID" value="ARU17106.1"/>
    <property type="molecule type" value="Genomic_DNA"/>
</dbReference>
<dbReference type="KEGG" id="cman:A9D14_14215"/>
<feature type="transmembrane region" description="Helical" evidence="1">
    <location>
        <begin position="21"/>
        <end position="42"/>
    </location>
</feature>
<protein>
    <submittedName>
        <fullName evidence="2">Uncharacterized protein</fullName>
    </submittedName>
</protein>
<dbReference type="OrthoDB" id="648493at2"/>
<name>A0A1Z1FEE5_9SPHN</name>
<dbReference type="STRING" id="450378.GCA_001661675_02853"/>
<keyword evidence="3" id="KW-1185">Reference proteome</keyword>